<gene>
    <name evidence="2" type="ORF">QBC46DRAFT_110111</name>
</gene>
<keyword evidence="3" id="KW-1185">Reference proteome</keyword>
<dbReference type="EMBL" id="MU853787">
    <property type="protein sequence ID" value="KAK3941101.1"/>
    <property type="molecule type" value="Genomic_DNA"/>
</dbReference>
<feature type="transmembrane region" description="Helical" evidence="1">
    <location>
        <begin position="43"/>
        <end position="61"/>
    </location>
</feature>
<dbReference type="Proteomes" id="UP001303473">
    <property type="component" value="Unassembled WGS sequence"/>
</dbReference>
<evidence type="ECO:0000313" key="3">
    <source>
        <dbReference type="Proteomes" id="UP001303473"/>
    </source>
</evidence>
<dbReference type="AlphaFoldDB" id="A0AAN6N8G9"/>
<accession>A0AAN6N8G9</accession>
<protein>
    <submittedName>
        <fullName evidence="2">Uncharacterized protein</fullName>
    </submittedName>
</protein>
<feature type="transmembrane region" description="Helical" evidence="1">
    <location>
        <begin position="117"/>
        <end position="137"/>
    </location>
</feature>
<evidence type="ECO:0000313" key="2">
    <source>
        <dbReference type="EMBL" id="KAK3941101.1"/>
    </source>
</evidence>
<sequence>MYLFAQTGVMGWPLGGRGLVITYDGNACDELCFFFLYSGDYSLVHRPILVGGFILPHYHYSNGIACGASRTKVMHYILALAPFCFGLGWSESCALGNLDWDGQITVHLARSHHLFSVVFRILVWVIWLVNILTLVFYNHTRRA</sequence>
<keyword evidence="1" id="KW-1133">Transmembrane helix</keyword>
<evidence type="ECO:0000256" key="1">
    <source>
        <dbReference type="SAM" id="Phobius"/>
    </source>
</evidence>
<reference evidence="3" key="1">
    <citation type="journal article" date="2023" name="Mol. Phylogenet. Evol.">
        <title>Genome-scale phylogeny and comparative genomics of the fungal order Sordariales.</title>
        <authorList>
            <person name="Hensen N."/>
            <person name="Bonometti L."/>
            <person name="Westerberg I."/>
            <person name="Brannstrom I.O."/>
            <person name="Guillou S."/>
            <person name="Cros-Aarteil S."/>
            <person name="Calhoun S."/>
            <person name="Haridas S."/>
            <person name="Kuo A."/>
            <person name="Mondo S."/>
            <person name="Pangilinan J."/>
            <person name="Riley R."/>
            <person name="LaButti K."/>
            <person name="Andreopoulos B."/>
            <person name="Lipzen A."/>
            <person name="Chen C."/>
            <person name="Yan M."/>
            <person name="Daum C."/>
            <person name="Ng V."/>
            <person name="Clum A."/>
            <person name="Steindorff A."/>
            <person name="Ohm R.A."/>
            <person name="Martin F."/>
            <person name="Silar P."/>
            <person name="Natvig D.O."/>
            <person name="Lalanne C."/>
            <person name="Gautier V."/>
            <person name="Ament-Velasquez S.L."/>
            <person name="Kruys A."/>
            <person name="Hutchinson M.I."/>
            <person name="Powell A.J."/>
            <person name="Barry K."/>
            <person name="Miller A.N."/>
            <person name="Grigoriev I.V."/>
            <person name="Debuchy R."/>
            <person name="Gladieux P."/>
            <person name="Hiltunen Thoren M."/>
            <person name="Johannesson H."/>
        </authorList>
    </citation>
    <scope>NUCLEOTIDE SEQUENCE [LARGE SCALE GENOMIC DNA]</scope>
    <source>
        <strain evidence="3">CBS 340.73</strain>
    </source>
</reference>
<proteinExistence type="predicted"/>
<keyword evidence="1" id="KW-0472">Membrane</keyword>
<comment type="caution">
    <text evidence="2">The sequence shown here is derived from an EMBL/GenBank/DDBJ whole genome shotgun (WGS) entry which is preliminary data.</text>
</comment>
<name>A0AAN6N8G9_9PEZI</name>
<keyword evidence="1" id="KW-0812">Transmembrane</keyword>
<feature type="transmembrane region" description="Helical" evidence="1">
    <location>
        <begin position="73"/>
        <end position="90"/>
    </location>
</feature>
<organism evidence="2 3">
    <name type="scientific">Diplogelasinospora grovesii</name>
    <dbReference type="NCBI Taxonomy" id="303347"/>
    <lineage>
        <taxon>Eukaryota</taxon>
        <taxon>Fungi</taxon>
        <taxon>Dikarya</taxon>
        <taxon>Ascomycota</taxon>
        <taxon>Pezizomycotina</taxon>
        <taxon>Sordariomycetes</taxon>
        <taxon>Sordariomycetidae</taxon>
        <taxon>Sordariales</taxon>
        <taxon>Diplogelasinosporaceae</taxon>
        <taxon>Diplogelasinospora</taxon>
    </lineage>
</organism>